<keyword evidence="2" id="KW-1133">Transmembrane helix</keyword>
<keyword evidence="2" id="KW-0812">Transmembrane</keyword>
<proteinExistence type="inferred from homology"/>
<dbReference type="Gene3D" id="1.10.3370.10">
    <property type="entry name" value="SecY subunit domain"/>
    <property type="match status" value="1"/>
</dbReference>
<evidence type="ECO:0008006" key="5">
    <source>
        <dbReference type="Google" id="ProtNLM"/>
    </source>
</evidence>
<dbReference type="EMBL" id="HG793125">
    <property type="protein sequence ID" value="CDK24392.1"/>
    <property type="molecule type" value="Genomic_DNA"/>
</dbReference>
<protein>
    <recommendedName>
        <fullName evidence="5">Translocon Sec61/SecY plug domain-containing protein</fullName>
    </recommendedName>
</protein>
<dbReference type="OrthoDB" id="420669at2759"/>
<accession>W6MJ11</accession>
<reference evidence="3" key="1">
    <citation type="submission" date="2013-12" db="EMBL/GenBank/DDBJ databases">
        <authorList>
            <person name="Genoscope - CEA"/>
        </authorList>
    </citation>
    <scope>NUCLEOTIDE SEQUENCE</scope>
    <source>
        <strain evidence="3">CBS 1993</strain>
    </source>
</reference>
<dbReference type="GeneID" id="34517797"/>
<dbReference type="SUPFAM" id="SSF103491">
    <property type="entry name" value="Preprotein translocase SecY subunit"/>
    <property type="match status" value="1"/>
</dbReference>
<comment type="similarity">
    <text evidence="1">Belongs to the SecY/SEC61-alpha family.</text>
</comment>
<dbReference type="InterPro" id="IPR002208">
    <property type="entry name" value="SecY/SEC61-alpha"/>
</dbReference>
<dbReference type="Pfam" id="PF00344">
    <property type="entry name" value="SecY"/>
    <property type="match status" value="1"/>
</dbReference>
<dbReference type="GO" id="GO:0015031">
    <property type="term" value="P:protein transport"/>
    <property type="evidence" value="ECO:0007669"/>
    <property type="project" value="InterPro"/>
</dbReference>
<dbReference type="InterPro" id="IPR023201">
    <property type="entry name" value="SecY_dom_sf"/>
</dbReference>
<organism evidence="3 4">
    <name type="scientific">Kuraishia capsulata CBS 1993</name>
    <dbReference type="NCBI Taxonomy" id="1382522"/>
    <lineage>
        <taxon>Eukaryota</taxon>
        <taxon>Fungi</taxon>
        <taxon>Dikarya</taxon>
        <taxon>Ascomycota</taxon>
        <taxon>Saccharomycotina</taxon>
        <taxon>Pichiomycetes</taxon>
        <taxon>Pichiales</taxon>
        <taxon>Pichiaceae</taxon>
        <taxon>Kuraishia</taxon>
    </lineage>
</organism>
<dbReference type="PANTHER" id="PTHR10906">
    <property type="entry name" value="SECY/SEC61-ALPHA FAMILY MEMBER"/>
    <property type="match status" value="1"/>
</dbReference>
<evidence type="ECO:0000313" key="4">
    <source>
        <dbReference type="Proteomes" id="UP000019384"/>
    </source>
</evidence>
<dbReference type="AlphaFoldDB" id="W6MJ11"/>
<evidence type="ECO:0000313" key="3">
    <source>
        <dbReference type="EMBL" id="CDK24392.1"/>
    </source>
</evidence>
<dbReference type="HOGENOM" id="CLU_110538_0_0_1"/>
<feature type="transmembrane region" description="Helical" evidence="2">
    <location>
        <begin position="9"/>
        <end position="32"/>
    </location>
</feature>
<evidence type="ECO:0000256" key="1">
    <source>
        <dbReference type="RuleBase" id="RU004349"/>
    </source>
</evidence>
<feature type="transmembrane region" description="Helical" evidence="2">
    <location>
        <begin position="141"/>
        <end position="159"/>
    </location>
</feature>
<evidence type="ECO:0000256" key="2">
    <source>
        <dbReference type="SAM" id="Phobius"/>
    </source>
</evidence>
<reference evidence="3" key="2">
    <citation type="submission" date="2014-02" db="EMBL/GenBank/DDBJ databases">
        <title>Complete DNA sequence of /Kuraishia capsulata/ illustrates novel genomic features among budding yeasts (/Saccharomycotina/).</title>
        <authorList>
            <person name="Morales L."/>
            <person name="Noel B."/>
            <person name="Porcel B."/>
            <person name="Marcet-Houben M."/>
            <person name="Hullo M-F."/>
            <person name="Sacerdot C."/>
            <person name="Tekaia F."/>
            <person name="Leh-Louis V."/>
            <person name="Despons L."/>
            <person name="Khanna V."/>
            <person name="Aury J-M."/>
            <person name="Barbe V."/>
            <person name="Couloux A."/>
            <person name="Labadie K."/>
            <person name="Pelletier E."/>
            <person name="Souciet J-L."/>
            <person name="Boekhout T."/>
            <person name="Gabaldon T."/>
            <person name="Wincker P."/>
            <person name="Dujon B."/>
        </authorList>
    </citation>
    <scope>NUCLEOTIDE SEQUENCE</scope>
    <source>
        <strain evidence="3">CBS 1993</strain>
    </source>
</reference>
<dbReference type="RefSeq" id="XP_022456409.1">
    <property type="nucleotide sequence ID" value="XM_022604886.1"/>
</dbReference>
<name>W6MJ11_9ASCO</name>
<gene>
    <name evidence="3" type="ORF">KUCA_T00000354001</name>
</gene>
<sequence length="207" mass="21748">MASVYPIKLAYCGALPLVFTYALLFNLNIFGFTLVQIFKSVPQTAYVGVWEIDPFTGLAQNLSGGVLYFLSSSSSGSSALAALARPFTFGVFIVLVSVLFARVWTGISGSSGRDLAKQFKEQDIALIGHRDVAVTRELNKIIPVAAATGAAIIGLVVAISENLGSRGESVSAVIGLLSALTILEGVATEWQQTGGQNSQIGQAFGQQ</sequence>
<dbReference type="Proteomes" id="UP000019384">
    <property type="component" value="Unassembled WGS sequence"/>
</dbReference>
<dbReference type="STRING" id="1382522.W6MJ11"/>
<keyword evidence="2" id="KW-0472">Membrane</keyword>
<keyword evidence="4" id="KW-1185">Reference proteome</keyword>
<feature type="transmembrane region" description="Helical" evidence="2">
    <location>
        <begin position="82"/>
        <end position="104"/>
    </location>
</feature>
<dbReference type="GO" id="GO:0016020">
    <property type="term" value="C:membrane"/>
    <property type="evidence" value="ECO:0007669"/>
    <property type="project" value="InterPro"/>
</dbReference>